<feature type="region of interest" description="Disordered" evidence="9">
    <location>
        <begin position="203"/>
        <end position="233"/>
    </location>
</feature>
<dbReference type="PANTHER" id="PTHR31361:SF1">
    <property type="entry name" value="BETA-GLUCAN SYNTHESIS-ASSOCIATED PROTEIN KRE6-RELATED"/>
    <property type="match status" value="1"/>
</dbReference>
<keyword evidence="8" id="KW-0961">Cell wall biogenesis/degradation</keyword>
<comment type="caution">
    <text evidence="11">The sequence shown here is derived from an EMBL/GenBank/DDBJ whole genome shotgun (WGS) entry which is preliminary data.</text>
</comment>
<protein>
    <submittedName>
        <fullName evidence="11">Glucosidase</fullName>
    </submittedName>
</protein>
<feature type="compositionally biased region" description="Polar residues" evidence="9">
    <location>
        <begin position="219"/>
        <end position="228"/>
    </location>
</feature>
<feature type="domain" description="GH16" evidence="10">
    <location>
        <begin position="486"/>
        <end position="871"/>
    </location>
</feature>
<dbReference type="PROSITE" id="PS51762">
    <property type="entry name" value="GH16_2"/>
    <property type="match status" value="1"/>
</dbReference>
<evidence type="ECO:0000256" key="4">
    <source>
        <dbReference type="ARBA" id="ARBA00022968"/>
    </source>
</evidence>
<keyword evidence="7" id="KW-0325">Glycoprotein</keyword>
<dbReference type="SUPFAM" id="SSF49899">
    <property type="entry name" value="Concanavalin A-like lectins/glucanases"/>
    <property type="match status" value="1"/>
</dbReference>
<evidence type="ECO:0000256" key="8">
    <source>
        <dbReference type="ARBA" id="ARBA00023316"/>
    </source>
</evidence>
<dbReference type="GO" id="GO:0005886">
    <property type="term" value="C:plasma membrane"/>
    <property type="evidence" value="ECO:0007669"/>
    <property type="project" value="TreeGrafter"/>
</dbReference>
<dbReference type="CDD" id="cd02180">
    <property type="entry name" value="GH16_fungal_KRE6_glucanase"/>
    <property type="match status" value="1"/>
</dbReference>
<evidence type="ECO:0000256" key="2">
    <source>
        <dbReference type="ARBA" id="ARBA00010962"/>
    </source>
</evidence>
<dbReference type="OrthoDB" id="412647at2759"/>
<dbReference type="InterPro" id="IPR013320">
    <property type="entry name" value="ConA-like_dom_sf"/>
</dbReference>
<keyword evidence="6" id="KW-0472">Membrane</keyword>
<evidence type="ECO:0000256" key="7">
    <source>
        <dbReference type="ARBA" id="ARBA00023180"/>
    </source>
</evidence>
<keyword evidence="5" id="KW-1133">Transmembrane helix</keyword>
<dbReference type="Gene3D" id="2.60.120.200">
    <property type="match status" value="2"/>
</dbReference>
<proteinExistence type="inferred from homology"/>
<dbReference type="InterPro" id="IPR000757">
    <property type="entry name" value="Beta-glucanase-like"/>
</dbReference>
<dbReference type="GO" id="GO:0005789">
    <property type="term" value="C:endoplasmic reticulum membrane"/>
    <property type="evidence" value="ECO:0007669"/>
    <property type="project" value="TreeGrafter"/>
</dbReference>
<evidence type="ECO:0000313" key="11">
    <source>
        <dbReference type="EMBL" id="OXG18336.1"/>
    </source>
</evidence>
<dbReference type="AlphaFoldDB" id="A0A854QGS6"/>
<dbReference type="InterPro" id="IPR005629">
    <property type="entry name" value="Skn1/Kre6/Sbg1"/>
</dbReference>
<dbReference type="Proteomes" id="UP000199727">
    <property type="component" value="Unassembled WGS sequence"/>
</dbReference>
<dbReference type="GO" id="GO:0031505">
    <property type="term" value="P:fungal-type cell wall organization"/>
    <property type="evidence" value="ECO:0007669"/>
    <property type="project" value="TreeGrafter"/>
</dbReference>
<dbReference type="PANTHER" id="PTHR31361">
    <property type="entry name" value="BETA-GLUCAN SYNTHESIS-ASSOCIATED PROTEIN KRE6-RELATED"/>
    <property type="match status" value="1"/>
</dbReference>
<dbReference type="GO" id="GO:0015926">
    <property type="term" value="F:glucosidase activity"/>
    <property type="evidence" value="ECO:0007669"/>
    <property type="project" value="TreeGrafter"/>
</dbReference>
<evidence type="ECO:0000259" key="10">
    <source>
        <dbReference type="PROSITE" id="PS51762"/>
    </source>
</evidence>
<comment type="subcellular location">
    <subcellularLocation>
        <location evidence="1">Membrane</location>
        <topology evidence="1">Single-pass type II membrane protein</topology>
    </subcellularLocation>
</comment>
<evidence type="ECO:0000256" key="1">
    <source>
        <dbReference type="ARBA" id="ARBA00004606"/>
    </source>
</evidence>
<evidence type="ECO:0000256" key="5">
    <source>
        <dbReference type="ARBA" id="ARBA00022989"/>
    </source>
</evidence>
<name>A0A854QGS6_CRYNE</name>
<evidence type="ECO:0000256" key="6">
    <source>
        <dbReference type="ARBA" id="ARBA00023136"/>
    </source>
</evidence>
<organism evidence="11 12">
    <name type="scientific">Cryptococcus neoformans Tu259-1</name>
    <dbReference type="NCBI Taxonomy" id="1230072"/>
    <lineage>
        <taxon>Eukaryota</taxon>
        <taxon>Fungi</taxon>
        <taxon>Dikarya</taxon>
        <taxon>Basidiomycota</taxon>
        <taxon>Agaricomycotina</taxon>
        <taxon>Tremellomycetes</taxon>
        <taxon>Tremellales</taxon>
        <taxon>Cryptococcaceae</taxon>
        <taxon>Cryptococcus</taxon>
        <taxon>Cryptococcus neoformans species complex</taxon>
    </lineage>
</organism>
<accession>A0A854QGS6</accession>
<evidence type="ECO:0000256" key="3">
    <source>
        <dbReference type="ARBA" id="ARBA00022692"/>
    </source>
</evidence>
<evidence type="ECO:0000256" key="9">
    <source>
        <dbReference type="SAM" id="MobiDB-lite"/>
    </source>
</evidence>
<evidence type="ECO:0000313" key="12">
    <source>
        <dbReference type="Proteomes" id="UP000199727"/>
    </source>
</evidence>
<reference evidence="11 12" key="1">
    <citation type="submission" date="2017-06" db="EMBL/GenBank/DDBJ databases">
        <title>Global population genomics of the pathogenic fungus Cryptococcus neoformans var. grubii.</title>
        <authorList>
            <person name="Cuomo C."/>
            <person name="Litvintseva A."/>
            <person name="Chen Y."/>
            <person name="Young S."/>
            <person name="Zeng Q."/>
            <person name="Chapman S."/>
            <person name="Gujja S."/>
            <person name="Saif S."/>
            <person name="Birren B."/>
        </authorList>
    </citation>
    <scope>NUCLEOTIDE SEQUENCE [LARGE SCALE GENOMIC DNA]</scope>
    <source>
        <strain evidence="11 12">Tu259-1</strain>
    </source>
</reference>
<sequence length="919" mass="100732">MFLHGLTSFVASRHLLLGVPGWFPLQLRRRNFRLYLKSISMTSTSEVDNPRSRQNSTNSLNNPAGSPSSRQPSHSRNDSEVIAASGVRHPSANHRPNASMSGSPGHLRSRSSHNASPVSALTRRKSSPNLSVPSSGRIMFGGDGSHTSGAERIIKGTSKWLRDKMGNGGEKNDHWLVLDLPSPSMLSDAGSMAIPVYDTRGYPSREGSLDRPRVAADTGTRQQGSAPTSCPEINVHLSQSTKNRSSPLGYTHNASLTPLAAQFPARNASPLNASLPSLADFYPDSVIFGNRTFGSGPRPALSVFGSSESSVMTIRSMSSLRSGFGTDTDSARKFRLDSDAGSDEGLIDIEARLKRHAAQGAYGMKNILPKSRLVNELEGNEEKRGLYDLLPFHIDPSQWEGANTEDDDELHRPESQDELDTQYFSSRGLANLGCLAIMGLAVVFLFAGLPIFEYFTTLPADTHGAFNIGGINSTGQVPDVANIFQLIDPDTPPEAYTHKSLDTGEEWDLVFSDEFNEDGRTFYNGDDPFWEAADLHYWQTNNLEWYDPSRLTTKNGKLVITLDEISSHGMNFEGGMMSSWNRFCFTGGYMEVSVSLPGTNDIPGLWPAVWTMGNLGRAGYGGSLDGTWPYTYDSCDVGTLPNQTLNGKPAVALTQGDPGHNNELSYLPGQRLSRCTCPDDDTHPGPKHSDGSFVGRSAPEIDIFEATLDMSIGKGQVSQSGQWAPFNPDYHFLNSSSKYYEIYDHDVTQINSYFGSVYQQATSGLSLTNQECYTDETGCFAVYGMEYAPGADGYITWVNDNKKAWTIHGAAMGPNKEAEVDQRPVTEEPMYMVLNLGISQNFGAVHFVGLQKLWPVQMEVDYVRVYQDPKKKNIGCDPAGRPTASYIARFPEAYSNANITTFDQVPNKKRPKNSLVDQC</sequence>
<feature type="region of interest" description="Disordered" evidence="9">
    <location>
        <begin position="42"/>
        <end position="150"/>
    </location>
</feature>
<gene>
    <name evidence="11" type="ORF">C361_04459</name>
</gene>
<dbReference type="FunFam" id="2.60.120.200:FF:000135">
    <property type="entry name" value="Related to KRE6-glucan synthase subunit"/>
    <property type="match status" value="1"/>
</dbReference>
<dbReference type="Pfam" id="PF03935">
    <property type="entry name" value="SKN1_KRE6_Sbg1"/>
    <property type="match status" value="1"/>
</dbReference>
<dbReference type="FunFam" id="2.60.120.200:FF:000259">
    <property type="entry name" value="Chromosome 9, whole genome shotgun sequence"/>
    <property type="match status" value="1"/>
</dbReference>
<keyword evidence="4" id="KW-0735">Signal-anchor</keyword>
<feature type="compositionally biased region" description="Polar residues" evidence="9">
    <location>
        <begin position="42"/>
        <end position="74"/>
    </location>
</feature>
<dbReference type="GO" id="GO:0006078">
    <property type="term" value="P:(1-&gt;6)-beta-D-glucan biosynthetic process"/>
    <property type="evidence" value="ECO:0007669"/>
    <property type="project" value="TreeGrafter"/>
</dbReference>
<keyword evidence="3" id="KW-0812">Transmembrane</keyword>
<dbReference type="EMBL" id="AMKT01000056">
    <property type="protein sequence ID" value="OXG18336.1"/>
    <property type="molecule type" value="Genomic_DNA"/>
</dbReference>
<comment type="similarity">
    <text evidence="2">Belongs to the SKN1/KRE6 family.</text>
</comment>